<feature type="region of interest" description="Disordered" evidence="10">
    <location>
        <begin position="32"/>
        <end position="70"/>
    </location>
</feature>
<accession>A0AAW9Q3U8</accession>
<dbReference type="GO" id="GO:0006508">
    <property type="term" value="P:proteolysis"/>
    <property type="evidence" value="ECO:0007669"/>
    <property type="project" value="UniProtKB-KW"/>
</dbReference>
<keyword evidence="11" id="KW-0732">Signal</keyword>
<evidence type="ECO:0000313" key="13">
    <source>
        <dbReference type="Proteomes" id="UP001333818"/>
    </source>
</evidence>
<feature type="active site" description="Proton donor/acceptor" evidence="9">
    <location>
        <position position="237"/>
    </location>
</feature>
<dbReference type="InterPro" id="IPR000755">
    <property type="entry name" value="A_A_dipeptidase"/>
</dbReference>
<feature type="signal peptide" evidence="11">
    <location>
        <begin position="1"/>
        <end position="33"/>
    </location>
</feature>
<dbReference type="Pfam" id="PF01427">
    <property type="entry name" value="Peptidase_M15"/>
    <property type="match status" value="1"/>
</dbReference>
<dbReference type="PANTHER" id="PTHR43126">
    <property type="entry name" value="D-ALANYL-D-ALANINE DIPEPTIDASE"/>
    <property type="match status" value="1"/>
</dbReference>
<protein>
    <recommendedName>
        <fullName evidence="9">D-alanyl-D-alanine dipeptidase</fullName>
        <shortName evidence="9">D-Ala-D-Ala dipeptidase</shortName>
        <ecNumber evidence="9">3.4.13.22</ecNumber>
    </recommendedName>
</protein>
<keyword evidence="4 9" id="KW-0378">Hydrolase</keyword>
<evidence type="ECO:0000256" key="7">
    <source>
        <dbReference type="ARBA" id="ARBA00023049"/>
    </source>
</evidence>
<evidence type="ECO:0000256" key="8">
    <source>
        <dbReference type="ARBA" id="ARBA00023316"/>
    </source>
</evidence>
<dbReference type="Proteomes" id="UP001333818">
    <property type="component" value="Unassembled WGS sequence"/>
</dbReference>
<keyword evidence="5 9" id="KW-0862">Zinc</keyword>
<keyword evidence="3 9" id="KW-0479">Metal-binding</keyword>
<comment type="catalytic activity">
    <reaction evidence="1 9">
        <text>D-alanyl-D-alanine + H2O = 2 D-alanine</text>
        <dbReference type="Rhea" id="RHEA:20661"/>
        <dbReference type="ChEBI" id="CHEBI:15377"/>
        <dbReference type="ChEBI" id="CHEBI:57416"/>
        <dbReference type="ChEBI" id="CHEBI:57822"/>
        <dbReference type="EC" id="3.4.13.22"/>
    </reaction>
</comment>
<feature type="binding site" evidence="9">
    <location>
        <position position="173"/>
    </location>
    <ligand>
        <name>Zn(2+)</name>
        <dbReference type="ChEBI" id="CHEBI:29105"/>
        <note>catalytic</note>
    </ligand>
</feature>
<keyword evidence="8" id="KW-0961">Cell wall biogenesis/degradation</keyword>
<evidence type="ECO:0000256" key="1">
    <source>
        <dbReference type="ARBA" id="ARBA00001362"/>
    </source>
</evidence>
<name>A0AAW9Q3U8_9CYAN</name>
<proteinExistence type="inferred from homology"/>
<comment type="cofactor">
    <cofactor evidence="9">
        <name>Zn(2+)</name>
        <dbReference type="ChEBI" id="CHEBI:29105"/>
    </cofactor>
    <text evidence="9">Binds 1 zinc ion per subunit.</text>
</comment>
<gene>
    <name evidence="12" type="primary">ddpX</name>
    <name evidence="12" type="ORF">V2H45_19220</name>
</gene>
<evidence type="ECO:0000256" key="9">
    <source>
        <dbReference type="HAMAP-Rule" id="MF_01924"/>
    </source>
</evidence>
<evidence type="ECO:0000256" key="4">
    <source>
        <dbReference type="ARBA" id="ARBA00022801"/>
    </source>
</evidence>
<comment type="caution">
    <text evidence="12">The sequence shown here is derived from an EMBL/GenBank/DDBJ whole genome shotgun (WGS) entry which is preliminary data.</text>
</comment>
<comment type="similarity">
    <text evidence="9">Belongs to the peptidase M15D family.</text>
</comment>
<organism evidence="12 13">
    <name type="scientific">Tumidithrix elongata BACA0141</name>
    <dbReference type="NCBI Taxonomy" id="2716417"/>
    <lineage>
        <taxon>Bacteria</taxon>
        <taxon>Bacillati</taxon>
        <taxon>Cyanobacteriota</taxon>
        <taxon>Cyanophyceae</taxon>
        <taxon>Pseudanabaenales</taxon>
        <taxon>Pseudanabaenaceae</taxon>
        <taxon>Tumidithrix</taxon>
        <taxon>Tumidithrix elongata</taxon>
    </lineage>
</organism>
<evidence type="ECO:0000256" key="11">
    <source>
        <dbReference type="SAM" id="SignalP"/>
    </source>
</evidence>
<feature type="chain" id="PRO_5043409891" description="D-alanyl-D-alanine dipeptidase" evidence="11">
    <location>
        <begin position="34"/>
        <end position="268"/>
    </location>
</feature>
<dbReference type="SUPFAM" id="SSF55166">
    <property type="entry name" value="Hedgehog/DD-peptidase"/>
    <property type="match status" value="1"/>
</dbReference>
<keyword evidence="6 9" id="KW-0224">Dipeptidase</keyword>
<dbReference type="EC" id="3.4.13.22" evidence="9"/>
<feature type="binding site" evidence="9">
    <location>
        <position position="240"/>
    </location>
    <ligand>
        <name>Zn(2+)</name>
        <dbReference type="ChEBI" id="CHEBI:29105"/>
        <note>catalytic</note>
    </ligand>
</feature>
<evidence type="ECO:0000313" key="12">
    <source>
        <dbReference type="EMBL" id="MEE3718879.1"/>
    </source>
</evidence>
<dbReference type="GO" id="GO:0008270">
    <property type="term" value="F:zinc ion binding"/>
    <property type="evidence" value="ECO:0007669"/>
    <property type="project" value="UniProtKB-UniRule"/>
</dbReference>
<evidence type="ECO:0000256" key="6">
    <source>
        <dbReference type="ARBA" id="ARBA00022997"/>
    </source>
</evidence>
<dbReference type="CDD" id="cd14840">
    <property type="entry name" value="D-Ala-D-Ala_dipeptidase_Aad"/>
    <property type="match status" value="1"/>
</dbReference>
<sequence length="268" mass="30202">MTSARRRKRWAKHLSSIASIAIFCLFPACQSQTQSSESGSNPVPMDVKSEVKPEVKPTAISAKPSGDPEPMLERIPSSPAQLVDLQAIDPRIRLDIRYATTNNFLKQKVYPVSRCLLRWAAAEKLIKAQTELAKQGLGLKVYDCYRPLSVQKQMWQVLPDDRYVANPANGSRHNRASAVDLTLVDRTGKELEMPSGFDDFSQRSHLGYQGGSQAAQKNRRLLVDTMQRHGFLPIQTEWWHFDVKGWQDFPILDIPLDAASLTVDRSKN</sequence>
<evidence type="ECO:0000256" key="10">
    <source>
        <dbReference type="SAM" id="MobiDB-lite"/>
    </source>
</evidence>
<dbReference type="AlphaFoldDB" id="A0AAW9Q3U8"/>
<keyword evidence="2 9" id="KW-0645">Protease</keyword>
<dbReference type="Gene3D" id="3.30.1380.10">
    <property type="match status" value="1"/>
</dbReference>
<dbReference type="InterPro" id="IPR009045">
    <property type="entry name" value="Zn_M74/Hedgehog-like"/>
</dbReference>
<reference evidence="12" key="1">
    <citation type="submission" date="2024-01" db="EMBL/GenBank/DDBJ databases">
        <title>Bank of Algae and Cyanobacteria of the Azores (BACA) strain genomes.</title>
        <authorList>
            <person name="Luz R."/>
            <person name="Cordeiro R."/>
            <person name="Fonseca A."/>
            <person name="Goncalves V."/>
        </authorList>
    </citation>
    <scope>NUCLEOTIDE SEQUENCE</scope>
    <source>
        <strain evidence="12">BACA0141</strain>
    </source>
</reference>
<dbReference type="HAMAP" id="MF_01924">
    <property type="entry name" value="A_A_dipeptidase"/>
    <property type="match status" value="1"/>
</dbReference>
<dbReference type="NCBIfam" id="NF007557">
    <property type="entry name" value="PRK10178.1"/>
    <property type="match status" value="1"/>
</dbReference>
<comment type="function">
    <text evidence="9">Catalyzes hydrolysis of the D-alanyl-D-alanine dipeptide.</text>
</comment>
<dbReference type="GO" id="GO:0071555">
    <property type="term" value="P:cell wall organization"/>
    <property type="evidence" value="ECO:0007669"/>
    <property type="project" value="UniProtKB-KW"/>
</dbReference>
<evidence type="ECO:0000256" key="3">
    <source>
        <dbReference type="ARBA" id="ARBA00022723"/>
    </source>
</evidence>
<feature type="compositionally biased region" description="Polar residues" evidence="10">
    <location>
        <begin position="32"/>
        <end position="41"/>
    </location>
</feature>
<feature type="binding site" evidence="9">
    <location>
        <position position="180"/>
    </location>
    <ligand>
        <name>Zn(2+)</name>
        <dbReference type="ChEBI" id="CHEBI:29105"/>
        <note>catalytic</note>
    </ligand>
</feature>
<dbReference type="RefSeq" id="WP_330485315.1">
    <property type="nucleotide sequence ID" value="NZ_JAZBJZ010000098.1"/>
</dbReference>
<dbReference type="GO" id="GO:0160237">
    <property type="term" value="F:D-Ala-D-Ala dipeptidase activity"/>
    <property type="evidence" value="ECO:0007669"/>
    <property type="project" value="UniProtKB-EC"/>
</dbReference>
<keyword evidence="13" id="KW-1185">Reference proteome</keyword>
<dbReference type="PANTHER" id="PTHR43126:SF1">
    <property type="entry name" value="D-ALANYL-D-ALANINE DIPEPTIDASE"/>
    <property type="match status" value="1"/>
</dbReference>
<evidence type="ECO:0000256" key="2">
    <source>
        <dbReference type="ARBA" id="ARBA00022670"/>
    </source>
</evidence>
<feature type="site" description="Transition state stabilizer" evidence="9">
    <location>
        <position position="146"/>
    </location>
</feature>
<evidence type="ECO:0000256" key="5">
    <source>
        <dbReference type="ARBA" id="ARBA00022833"/>
    </source>
</evidence>
<keyword evidence="7 9" id="KW-0482">Metalloprotease</keyword>
<dbReference type="EMBL" id="JAZBJZ010000098">
    <property type="protein sequence ID" value="MEE3718879.1"/>
    <property type="molecule type" value="Genomic_DNA"/>
</dbReference>
<dbReference type="GO" id="GO:0008237">
    <property type="term" value="F:metallopeptidase activity"/>
    <property type="evidence" value="ECO:0007669"/>
    <property type="project" value="UniProtKB-KW"/>
</dbReference>